<comment type="subcellular location">
    <subcellularLocation>
        <location evidence="4">Cytoplasm</location>
    </subcellularLocation>
</comment>
<dbReference type="Gene3D" id="3.30.1490.20">
    <property type="entry name" value="ATP-grasp fold, A domain"/>
    <property type="match status" value="1"/>
</dbReference>
<dbReference type="PANTHER" id="PTHR23132:SF23">
    <property type="entry name" value="D-ALANINE--D-ALANINE LIGASE B"/>
    <property type="match status" value="1"/>
</dbReference>
<keyword evidence="7" id="KW-0067">ATP-binding</keyword>
<dbReference type="InterPro" id="IPR013815">
    <property type="entry name" value="ATP_grasp_subdomain_1"/>
</dbReference>
<dbReference type="GO" id="GO:0046872">
    <property type="term" value="F:metal ion binding"/>
    <property type="evidence" value="ECO:0007669"/>
    <property type="project" value="UniProtKB-KW"/>
</dbReference>
<evidence type="ECO:0000256" key="3">
    <source>
        <dbReference type="ARBA" id="ARBA00023316"/>
    </source>
</evidence>
<dbReference type="GO" id="GO:0008716">
    <property type="term" value="F:D-alanine-D-alanine ligase activity"/>
    <property type="evidence" value="ECO:0007669"/>
    <property type="project" value="UniProtKB-UniRule"/>
</dbReference>
<dbReference type="GO" id="GO:0005737">
    <property type="term" value="C:cytoplasm"/>
    <property type="evidence" value="ECO:0007669"/>
    <property type="project" value="UniProtKB-SubCell"/>
</dbReference>
<sequence>MNKLRVGVMRGGLGSEYYVSLQTGGKVIEALSRELYEVHDILITNAGEWHIDGVPTTPVKLFQKVDVIFNALHGEFGEDGKVQKILDTFNMPYTGSTVIPSAIGMNKDLAKKHFASAGISVPLGVVAERGEDVDDVITRVVGAEIRAPFVVKPLSGGSSVGLSLAKNDRELILAVERALGYSEKAIIEEYIKGREVTVGVVDASNGMGAYTTPPIEVLLPEGTLFDYDKKYKSTTHPVGPARLQDSERRALESAALRAHLHLGVRHYATYDFILTEKGPVLLEANTLPGLTQTSLFPKSLALHGLELPEFLEYVLGLALQKK</sequence>
<feature type="binding site" evidence="6">
    <location>
        <position position="285"/>
    </location>
    <ligand>
        <name>Mg(2+)</name>
        <dbReference type="ChEBI" id="CHEBI:18420"/>
        <label>2</label>
    </ligand>
</feature>
<dbReference type="SUPFAM" id="SSF52440">
    <property type="entry name" value="PreATP-grasp domain"/>
    <property type="match status" value="1"/>
</dbReference>
<dbReference type="InterPro" id="IPR005905">
    <property type="entry name" value="D_ala_D_ala"/>
</dbReference>
<keyword evidence="6" id="KW-0460">Magnesium</keyword>
<dbReference type="PROSITE" id="PS50975">
    <property type="entry name" value="ATP_GRASP"/>
    <property type="match status" value="1"/>
</dbReference>
<dbReference type="SUPFAM" id="SSF56059">
    <property type="entry name" value="Glutathione synthetase ATP-binding domain-like"/>
    <property type="match status" value="1"/>
</dbReference>
<dbReference type="Pfam" id="PF07478">
    <property type="entry name" value="Dala_Dala_lig_C"/>
    <property type="match status" value="1"/>
</dbReference>
<dbReference type="Proteomes" id="UP000181992">
    <property type="component" value="Unassembled WGS sequence"/>
</dbReference>
<evidence type="ECO:0000256" key="4">
    <source>
        <dbReference type="HAMAP-Rule" id="MF_00047"/>
    </source>
</evidence>
<evidence type="ECO:0000256" key="7">
    <source>
        <dbReference type="PROSITE-ProRule" id="PRU00409"/>
    </source>
</evidence>
<evidence type="ECO:0000256" key="1">
    <source>
        <dbReference type="ARBA" id="ARBA00010871"/>
    </source>
</evidence>
<dbReference type="GO" id="GO:0008360">
    <property type="term" value="P:regulation of cell shape"/>
    <property type="evidence" value="ECO:0007669"/>
    <property type="project" value="UniProtKB-KW"/>
</dbReference>
<dbReference type="InterPro" id="IPR011127">
    <property type="entry name" value="Dala_Dala_lig_N"/>
</dbReference>
<dbReference type="NCBIfam" id="NF002378">
    <property type="entry name" value="PRK01372.1"/>
    <property type="match status" value="1"/>
</dbReference>
<dbReference type="UniPathway" id="UPA00219"/>
<proteinExistence type="inferred from homology"/>
<keyword evidence="3 4" id="KW-0961">Cell wall biogenesis/degradation</keyword>
<dbReference type="HAMAP" id="MF_00047">
    <property type="entry name" value="Dala_Dala_lig"/>
    <property type="match status" value="1"/>
</dbReference>
<dbReference type="AlphaFoldDB" id="A0A1J4V968"/>
<protein>
    <recommendedName>
        <fullName evidence="4">D-alanine--D-alanine ligase</fullName>
        <ecNumber evidence="4">6.3.2.4</ecNumber>
    </recommendedName>
    <alternativeName>
        <fullName evidence="4">D-Ala-D-Ala ligase</fullName>
    </alternativeName>
    <alternativeName>
        <fullName evidence="4">D-alanylalanine synthetase</fullName>
    </alternativeName>
</protein>
<feature type="binding site" evidence="6">
    <location>
        <position position="283"/>
    </location>
    <ligand>
        <name>Mg(2+)</name>
        <dbReference type="ChEBI" id="CHEBI:18420"/>
        <label>2</label>
    </ligand>
</feature>
<organism evidence="9 10">
    <name type="scientific">Candidatus Nomurabacteria bacterium CG1_02_43_90</name>
    <dbReference type="NCBI Taxonomy" id="1805281"/>
    <lineage>
        <taxon>Bacteria</taxon>
        <taxon>Candidatus Nomuraibacteriota</taxon>
    </lineage>
</organism>
<feature type="domain" description="ATP-grasp" evidence="8">
    <location>
        <begin position="111"/>
        <end position="316"/>
    </location>
</feature>
<feature type="binding site" evidence="6">
    <location>
        <position position="271"/>
    </location>
    <ligand>
        <name>Mg(2+)</name>
        <dbReference type="ChEBI" id="CHEBI:18420"/>
        <label>1</label>
    </ligand>
</feature>
<gene>
    <name evidence="4" type="primary">ddl</name>
    <name evidence="9" type="ORF">AUJ77_00140</name>
</gene>
<dbReference type="Pfam" id="PF01820">
    <property type="entry name" value="Dala_Dala_lig_N"/>
    <property type="match status" value="1"/>
</dbReference>
<evidence type="ECO:0000256" key="6">
    <source>
        <dbReference type="PIRSR" id="PIRSR039102-3"/>
    </source>
</evidence>
<dbReference type="InterPro" id="IPR011095">
    <property type="entry name" value="Dala_Dala_lig_C"/>
</dbReference>
<dbReference type="EMBL" id="MNVN01000002">
    <property type="protein sequence ID" value="OIO31309.1"/>
    <property type="molecule type" value="Genomic_DNA"/>
</dbReference>
<evidence type="ECO:0000256" key="2">
    <source>
        <dbReference type="ARBA" id="ARBA00022598"/>
    </source>
</evidence>
<comment type="function">
    <text evidence="4">Cell wall formation.</text>
</comment>
<keyword evidence="6" id="KW-0464">Manganese</keyword>
<dbReference type="PANTHER" id="PTHR23132">
    <property type="entry name" value="D-ALANINE--D-ALANINE LIGASE"/>
    <property type="match status" value="1"/>
</dbReference>
<dbReference type="GO" id="GO:0005524">
    <property type="term" value="F:ATP binding"/>
    <property type="evidence" value="ECO:0007669"/>
    <property type="project" value="UniProtKB-UniRule"/>
</dbReference>
<dbReference type="STRING" id="1805281.AUJ77_00140"/>
<dbReference type="InterPro" id="IPR016185">
    <property type="entry name" value="PreATP-grasp_dom_sf"/>
</dbReference>
<feature type="binding site" evidence="6">
    <location>
        <position position="283"/>
    </location>
    <ligand>
        <name>Mg(2+)</name>
        <dbReference type="ChEBI" id="CHEBI:18420"/>
        <label>1</label>
    </ligand>
</feature>
<keyword evidence="6" id="KW-0479">Metal-binding</keyword>
<evidence type="ECO:0000313" key="10">
    <source>
        <dbReference type="Proteomes" id="UP000181992"/>
    </source>
</evidence>
<comment type="cofactor">
    <cofactor evidence="6">
        <name>Mg(2+)</name>
        <dbReference type="ChEBI" id="CHEBI:18420"/>
    </cofactor>
    <cofactor evidence="6">
        <name>Mn(2+)</name>
        <dbReference type="ChEBI" id="CHEBI:29035"/>
    </cofactor>
    <text evidence="6">Binds 2 magnesium or manganese ions per subunit.</text>
</comment>
<dbReference type="GO" id="GO:0071555">
    <property type="term" value="P:cell wall organization"/>
    <property type="evidence" value="ECO:0007669"/>
    <property type="project" value="UniProtKB-KW"/>
</dbReference>
<feature type="active site" evidence="5">
    <location>
        <position position="158"/>
    </location>
</feature>
<dbReference type="Gene3D" id="3.30.470.20">
    <property type="entry name" value="ATP-grasp fold, B domain"/>
    <property type="match status" value="1"/>
</dbReference>
<reference evidence="9 10" key="1">
    <citation type="journal article" date="2016" name="Environ. Microbiol.">
        <title>Genomic resolution of a cold subsurface aquifer community provides metabolic insights for novel microbes adapted to high CO concentrations.</title>
        <authorList>
            <person name="Probst A.J."/>
            <person name="Castelle C.J."/>
            <person name="Singh A."/>
            <person name="Brown C.T."/>
            <person name="Anantharaman K."/>
            <person name="Sharon I."/>
            <person name="Hug L.A."/>
            <person name="Burstein D."/>
            <person name="Emerson J.B."/>
            <person name="Thomas B.C."/>
            <person name="Banfield J.F."/>
        </authorList>
    </citation>
    <scope>NUCLEOTIDE SEQUENCE [LARGE SCALE GENOMIC DNA]</scope>
    <source>
        <strain evidence="9">CG1_02_43_90</strain>
    </source>
</reference>
<evidence type="ECO:0000313" key="9">
    <source>
        <dbReference type="EMBL" id="OIO31309.1"/>
    </source>
</evidence>
<evidence type="ECO:0000259" key="8">
    <source>
        <dbReference type="PROSITE" id="PS50975"/>
    </source>
</evidence>
<keyword evidence="2 4" id="KW-0436">Ligase</keyword>
<keyword evidence="7" id="KW-0547">Nucleotide-binding</keyword>
<evidence type="ECO:0000256" key="5">
    <source>
        <dbReference type="PIRSR" id="PIRSR039102-1"/>
    </source>
</evidence>
<keyword evidence="4" id="KW-0133">Cell shape</keyword>
<comment type="similarity">
    <text evidence="1 4">Belongs to the D-alanine--D-alanine ligase family.</text>
</comment>
<dbReference type="InterPro" id="IPR011761">
    <property type="entry name" value="ATP-grasp"/>
</dbReference>
<comment type="catalytic activity">
    <reaction evidence="4">
        <text>2 D-alanine + ATP = D-alanyl-D-alanine + ADP + phosphate + H(+)</text>
        <dbReference type="Rhea" id="RHEA:11224"/>
        <dbReference type="ChEBI" id="CHEBI:15378"/>
        <dbReference type="ChEBI" id="CHEBI:30616"/>
        <dbReference type="ChEBI" id="CHEBI:43474"/>
        <dbReference type="ChEBI" id="CHEBI:57416"/>
        <dbReference type="ChEBI" id="CHEBI:57822"/>
        <dbReference type="ChEBI" id="CHEBI:456216"/>
        <dbReference type="EC" id="6.3.2.4"/>
    </reaction>
</comment>
<dbReference type="PIRSF" id="PIRSF039102">
    <property type="entry name" value="Ddl/VanB"/>
    <property type="match status" value="1"/>
</dbReference>
<dbReference type="Gene3D" id="3.40.50.20">
    <property type="match status" value="1"/>
</dbReference>
<keyword evidence="4" id="KW-0963">Cytoplasm</keyword>
<dbReference type="EC" id="6.3.2.4" evidence="4"/>
<name>A0A1J4V968_9BACT</name>
<feature type="active site" evidence="5">
    <location>
        <position position="16"/>
    </location>
</feature>
<dbReference type="GO" id="GO:0009252">
    <property type="term" value="P:peptidoglycan biosynthetic process"/>
    <property type="evidence" value="ECO:0007669"/>
    <property type="project" value="UniProtKB-UniRule"/>
</dbReference>
<comment type="pathway">
    <text evidence="4">Cell wall biogenesis; peptidoglycan biosynthesis.</text>
</comment>
<accession>A0A1J4V968</accession>
<keyword evidence="4" id="KW-0573">Peptidoglycan synthesis</keyword>
<comment type="caution">
    <text evidence="9">The sequence shown here is derived from an EMBL/GenBank/DDBJ whole genome shotgun (WGS) entry which is preliminary data.</text>
</comment>
<feature type="active site" evidence="5">
    <location>
        <position position="294"/>
    </location>
</feature>